<accession>A0A0G4HV22</accession>
<dbReference type="PROSITE" id="PS50088">
    <property type="entry name" value="ANK_REPEAT"/>
    <property type="match status" value="1"/>
</dbReference>
<proteinExistence type="predicted"/>
<protein>
    <submittedName>
        <fullName evidence="2">Uncharacterized protein</fullName>
    </submittedName>
</protein>
<dbReference type="EMBL" id="CDMZ01003980">
    <property type="protein sequence ID" value="CEM48252.1"/>
    <property type="molecule type" value="Genomic_DNA"/>
</dbReference>
<dbReference type="InterPro" id="IPR036770">
    <property type="entry name" value="Ankyrin_rpt-contain_sf"/>
</dbReference>
<name>A0A0G4HV22_9ALVE</name>
<dbReference type="Gene3D" id="1.25.40.20">
    <property type="entry name" value="Ankyrin repeat-containing domain"/>
    <property type="match status" value="1"/>
</dbReference>
<dbReference type="VEuPathDB" id="CryptoDB:Cvel_8742"/>
<dbReference type="SUPFAM" id="SSF48403">
    <property type="entry name" value="Ankyrin repeat"/>
    <property type="match status" value="1"/>
</dbReference>
<reference evidence="2" key="1">
    <citation type="submission" date="2014-11" db="EMBL/GenBank/DDBJ databases">
        <authorList>
            <person name="Otto D Thomas"/>
            <person name="Naeem Raeece"/>
        </authorList>
    </citation>
    <scope>NUCLEOTIDE SEQUENCE</scope>
</reference>
<evidence type="ECO:0000313" key="2">
    <source>
        <dbReference type="EMBL" id="CEM48252.1"/>
    </source>
</evidence>
<feature type="repeat" description="ANK" evidence="1">
    <location>
        <begin position="333"/>
        <end position="365"/>
    </location>
</feature>
<dbReference type="SMART" id="SM00248">
    <property type="entry name" value="ANK"/>
    <property type="match status" value="1"/>
</dbReference>
<dbReference type="Pfam" id="PF12796">
    <property type="entry name" value="Ank_2"/>
    <property type="match status" value="1"/>
</dbReference>
<organism evidence="2">
    <name type="scientific">Chromera velia CCMP2878</name>
    <dbReference type="NCBI Taxonomy" id="1169474"/>
    <lineage>
        <taxon>Eukaryota</taxon>
        <taxon>Sar</taxon>
        <taxon>Alveolata</taxon>
        <taxon>Colpodellida</taxon>
        <taxon>Chromeraceae</taxon>
        <taxon>Chromera</taxon>
    </lineage>
</organism>
<dbReference type="AlphaFoldDB" id="A0A0G4HV22"/>
<dbReference type="PROSITE" id="PS50297">
    <property type="entry name" value="ANK_REP_REGION"/>
    <property type="match status" value="1"/>
</dbReference>
<keyword evidence="1" id="KW-0040">ANK repeat</keyword>
<sequence>MAAVRILDVLCSREGTSVHDTTSEGTSDSRNAPWRNLTKQGFSVESVTLASGSDLAPTLGEYDVVILRKIPFRRKRAQWDRRLSFALCTFVKSGGSLICCDIDEPSAMLFVPRMVFGLQWDCRGDGSARKSIKAQRDAQSPSVSWLSGAPPEFSNGESKYFPFDRVQAEQALYVDRRQESEDSDSEGGAGGSETVENVSVAFAEIGKGRLLVFAHRELTSQVSRLVEIFVSSLTPVNETVTPATAGEHWFQLPLRASLSAEGPILQEVVARVFCFLDAQSRQNVEVSNWPSIECMIKEQEQANEAMFEAIKEGDEGRVRSLLSVADINGGSGGGFTHLMWAISNGKSSIVSLLISAGADVEVKTDCEETAFEIGVQNCRMWGGSHSTTGKRRAEELKKALLVLVNTGKCTECTSVEELEEKLNAADSEEESDYF</sequence>
<gene>
    <name evidence="2" type="ORF">Cvel_8742</name>
</gene>
<dbReference type="InterPro" id="IPR002110">
    <property type="entry name" value="Ankyrin_rpt"/>
</dbReference>
<evidence type="ECO:0000256" key="1">
    <source>
        <dbReference type="PROSITE-ProRule" id="PRU00023"/>
    </source>
</evidence>